<dbReference type="InterPro" id="IPR011042">
    <property type="entry name" value="6-blade_b-propeller_TolB-like"/>
</dbReference>
<dbReference type="SMART" id="SM00181">
    <property type="entry name" value="EGF"/>
    <property type="match status" value="3"/>
</dbReference>
<feature type="repeat" description="LDL-receptor class B" evidence="8">
    <location>
        <begin position="634"/>
        <end position="676"/>
    </location>
</feature>
<dbReference type="PROSITE" id="PS51120">
    <property type="entry name" value="LDLRB"/>
    <property type="match status" value="9"/>
</dbReference>
<dbReference type="EMBL" id="JBFDAA010000013">
    <property type="protein sequence ID" value="KAL1122539.1"/>
    <property type="molecule type" value="Genomic_DNA"/>
</dbReference>
<keyword evidence="5" id="KW-0677">Repeat</keyword>
<reference evidence="10 11" key="1">
    <citation type="submission" date="2024-07" db="EMBL/GenBank/DDBJ databases">
        <title>Chromosome-level genome assembly of the water stick insect Ranatra chinensis (Heteroptera: Nepidae).</title>
        <authorList>
            <person name="Liu X."/>
        </authorList>
    </citation>
    <scope>NUCLEOTIDE SEQUENCE [LARGE SCALE GENOMIC DNA]</scope>
    <source>
        <strain evidence="10">Cailab_2021Rc</strain>
        <tissue evidence="10">Muscle</tissue>
    </source>
</reference>
<name>A0ABD0Y7A3_9HEMI</name>
<evidence type="ECO:0000313" key="11">
    <source>
        <dbReference type="Proteomes" id="UP001558652"/>
    </source>
</evidence>
<keyword evidence="3" id="KW-0245">EGF-like domain</keyword>
<comment type="caution">
    <text evidence="10">The sequence shown here is derived from an EMBL/GenBank/DDBJ whole genome shotgun (WGS) entry which is preliminary data.</text>
</comment>
<dbReference type="SUPFAM" id="SSF57196">
    <property type="entry name" value="EGF/Laminin"/>
    <property type="match status" value="2"/>
</dbReference>
<feature type="repeat" description="LDL-receptor class B" evidence="8">
    <location>
        <begin position="104"/>
        <end position="149"/>
    </location>
</feature>
<evidence type="ECO:0000256" key="3">
    <source>
        <dbReference type="ARBA" id="ARBA00022536"/>
    </source>
</evidence>
<dbReference type="PROSITE" id="PS01186">
    <property type="entry name" value="EGF_2"/>
    <property type="match status" value="1"/>
</dbReference>
<evidence type="ECO:0000256" key="4">
    <source>
        <dbReference type="ARBA" id="ARBA00022729"/>
    </source>
</evidence>
<evidence type="ECO:0000256" key="7">
    <source>
        <dbReference type="ARBA" id="ARBA00023180"/>
    </source>
</evidence>
<proteinExistence type="predicted"/>
<feature type="repeat" description="LDL-receptor class B" evidence="8">
    <location>
        <begin position="460"/>
        <end position="502"/>
    </location>
</feature>
<feature type="repeat" description="LDL-receptor class B" evidence="8">
    <location>
        <begin position="372"/>
        <end position="414"/>
    </location>
</feature>
<dbReference type="Pfam" id="PF14670">
    <property type="entry name" value="FXa_inhibition"/>
    <property type="match status" value="2"/>
</dbReference>
<feature type="repeat" description="LDL-receptor class B" evidence="8">
    <location>
        <begin position="150"/>
        <end position="193"/>
    </location>
</feature>
<feature type="repeat" description="LDL-receptor class B" evidence="8">
    <location>
        <begin position="329"/>
        <end position="371"/>
    </location>
</feature>
<dbReference type="PANTHER" id="PTHR46513">
    <property type="entry name" value="VITELLOGENIN RECEPTOR-LIKE PROTEIN-RELATED-RELATED"/>
    <property type="match status" value="1"/>
</dbReference>
<keyword evidence="11" id="KW-1185">Reference proteome</keyword>
<evidence type="ECO:0000256" key="1">
    <source>
        <dbReference type="ARBA" id="ARBA00004251"/>
    </source>
</evidence>
<evidence type="ECO:0000256" key="6">
    <source>
        <dbReference type="ARBA" id="ARBA00023157"/>
    </source>
</evidence>
<feature type="repeat" description="LDL-receptor class B" evidence="8">
    <location>
        <begin position="61"/>
        <end position="103"/>
    </location>
</feature>
<dbReference type="InterPro" id="IPR000742">
    <property type="entry name" value="EGF"/>
</dbReference>
<dbReference type="PANTHER" id="PTHR46513:SF41">
    <property type="entry name" value="LOW-DENSITY LIPOPROTEIN RECEPTOR-RELATED PROTEIN"/>
    <property type="match status" value="1"/>
</dbReference>
<dbReference type="InterPro" id="IPR000033">
    <property type="entry name" value="LDLR_classB_rpt"/>
</dbReference>
<dbReference type="FunFam" id="2.10.25.10:FF:000240">
    <property type="entry name" value="Vitamin K-dependent protein S"/>
    <property type="match status" value="1"/>
</dbReference>
<comment type="subcellular location">
    <subcellularLocation>
        <location evidence="1">Cell membrane</location>
        <topology evidence="1">Single-pass type I membrane protein</topology>
    </subcellularLocation>
</comment>
<dbReference type="SUPFAM" id="SSF63825">
    <property type="entry name" value="YWTD domain"/>
    <property type="match status" value="3"/>
</dbReference>
<keyword evidence="2" id="KW-0472">Membrane</keyword>
<dbReference type="SMART" id="SM00179">
    <property type="entry name" value="EGF_CA"/>
    <property type="match status" value="1"/>
</dbReference>
<evidence type="ECO:0000256" key="5">
    <source>
        <dbReference type="ARBA" id="ARBA00022737"/>
    </source>
</evidence>
<dbReference type="Gene3D" id="2.120.10.30">
    <property type="entry name" value="TolB, C-terminal domain"/>
    <property type="match status" value="3"/>
</dbReference>
<protein>
    <recommendedName>
        <fullName evidence="9">EGF-like domain-containing protein</fullName>
    </recommendedName>
</protein>
<keyword evidence="4" id="KW-0732">Signal</keyword>
<dbReference type="Pfam" id="PF00058">
    <property type="entry name" value="Ldl_recept_b"/>
    <property type="match status" value="9"/>
</dbReference>
<dbReference type="InterPro" id="IPR001881">
    <property type="entry name" value="EGF-like_Ca-bd_dom"/>
</dbReference>
<feature type="repeat" description="LDL-receptor class B" evidence="8">
    <location>
        <begin position="677"/>
        <end position="719"/>
    </location>
</feature>
<dbReference type="FunFam" id="2.120.10.30:FF:000241">
    <property type="entry name" value="Low-density lipoprotein receptor-related protein 6"/>
    <property type="match status" value="2"/>
</dbReference>
<dbReference type="InterPro" id="IPR050778">
    <property type="entry name" value="Cueball_EGF_LRP_Nidogen"/>
</dbReference>
<dbReference type="AlphaFoldDB" id="A0ABD0Y7A3"/>
<organism evidence="10 11">
    <name type="scientific">Ranatra chinensis</name>
    <dbReference type="NCBI Taxonomy" id="642074"/>
    <lineage>
        <taxon>Eukaryota</taxon>
        <taxon>Metazoa</taxon>
        <taxon>Ecdysozoa</taxon>
        <taxon>Arthropoda</taxon>
        <taxon>Hexapoda</taxon>
        <taxon>Insecta</taxon>
        <taxon>Pterygota</taxon>
        <taxon>Neoptera</taxon>
        <taxon>Paraneoptera</taxon>
        <taxon>Hemiptera</taxon>
        <taxon>Heteroptera</taxon>
        <taxon>Panheteroptera</taxon>
        <taxon>Nepomorpha</taxon>
        <taxon>Nepidae</taxon>
        <taxon>Ranatrinae</taxon>
        <taxon>Ranatra</taxon>
    </lineage>
</organism>
<evidence type="ECO:0000259" key="9">
    <source>
        <dbReference type="PROSITE" id="PS01186"/>
    </source>
</evidence>
<dbReference type="FunFam" id="2.120.10.30:FF:000008">
    <property type="entry name" value="Low-density lipoprotein receptor-related protein 4"/>
    <property type="match status" value="1"/>
</dbReference>
<feature type="non-terminal residue" evidence="10">
    <location>
        <position position="1"/>
    </location>
</feature>
<feature type="repeat" description="LDL-receptor class B" evidence="8">
    <location>
        <begin position="415"/>
        <end position="459"/>
    </location>
</feature>
<keyword evidence="2" id="KW-1003">Cell membrane</keyword>
<dbReference type="SMART" id="SM00135">
    <property type="entry name" value="LY"/>
    <property type="match status" value="14"/>
</dbReference>
<keyword evidence="7" id="KW-0325">Glycoprotein</keyword>
<gene>
    <name evidence="10" type="ORF">AAG570_002869</name>
</gene>
<evidence type="ECO:0000256" key="8">
    <source>
        <dbReference type="PROSITE-ProRule" id="PRU00461"/>
    </source>
</evidence>
<dbReference type="Proteomes" id="UP001558652">
    <property type="component" value="Unassembled WGS sequence"/>
</dbReference>
<evidence type="ECO:0000313" key="10">
    <source>
        <dbReference type="EMBL" id="KAL1122539.1"/>
    </source>
</evidence>
<sequence>QDQEVVVGVDFYYEGNLVCWTDHKLGILCVTYNGTYTGNKMTVVNSHVVDPDGLACDWLTQKLYWTDGGASRIEVVTLDGKYRNVLFWEDIDQPRAIALVPTESLMFWTDWGDFAKIERASMDGDKRSRKVLVSEDLFWPNGLTVDFESRKVYWLDGKLRFVAVMDYDGRNRRNIADNKGILHPVSLAIFKDKLYWTCWETWAVHMLDRNTGGESRELIHCTDHTPIDVKVMDASKQPYKATPCQVNNGGCSHLCLLSVRPPGYSCSCPTGIKLIDNYTCADGLSELLLSVQRSEISLISLDTPDHTVISLMLKGLKHVMDVDYDPVHGHMYWSDNEAHVIRRARLDSSGQEDIVSSELSLPDGLAVDWRAQNLYWTDAGTDRIQVTRLNTSYTKVLISTDLKEPRAIAVSPDEGLMFWTDWYEKRPKVERSALDGSRRAVIANQHLGWPNGIALDIPEQKVYWCDAKTDRIEVINYDGTNRKEVVTDNIQHTFGLTLLGDYLYWSDWQRRGIESAHKVTGGNRKVILDQQANLMGLKAVGKMPEPTKYNPCADNNGNCSHLCLNTPTKYVCACQMGYELSSDSRSCVVPQAFLLYARKENIGRISIENRLNDAIIPVSGVKDAGALDYDVSDNRFYWTDVKGKAISRAYINGSHVETIIEFGLESPEGLAVDWVGHNVYWTDTGTRRIEVSRLDGTYRRTIIWSGLQEPKSIAVDPSQGFIYWSEWAGAGSIHRALLDGSEDRILVDRVGRANSLTVDTSLGRIYWCATQGAVEASSFDGSGRHVVVTSSAPYTMSLYQDKIYWSDWQNGNLYTANKRTGLDKTVLHSKLDGVTSVVVWHRDGDYSTGGRVGPWRGTSPCHDCHALCLGHRCTCPTHYTLNSNRKCIRKSSYHLQGAIGCVAIWL</sequence>
<keyword evidence="6" id="KW-1015">Disulfide bond</keyword>
<evidence type="ECO:0000256" key="2">
    <source>
        <dbReference type="ARBA" id="ARBA00022475"/>
    </source>
</evidence>
<feature type="domain" description="EGF-like" evidence="9">
    <location>
        <begin position="572"/>
        <end position="587"/>
    </location>
</feature>
<dbReference type="GO" id="GO:0005886">
    <property type="term" value="C:plasma membrane"/>
    <property type="evidence" value="ECO:0007669"/>
    <property type="project" value="UniProtKB-SubCell"/>
</dbReference>
<accession>A0ABD0Y7A3</accession>